<feature type="non-terminal residue" evidence="1">
    <location>
        <position position="130"/>
    </location>
</feature>
<proteinExistence type="predicted"/>
<accession>A0ACB7ZQL3</accession>
<dbReference type="Proteomes" id="UP000790377">
    <property type="component" value="Unassembled WGS sequence"/>
</dbReference>
<evidence type="ECO:0000313" key="2">
    <source>
        <dbReference type="Proteomes" id="UP000790377"/>
    </source>
</evidence>
<sequence>MSFSTKLGDDFLRVPKLNADGSNWVIYKDRLQWSANARGLLGHINGKKTKPVSPNTASGTPTAAEQKLIDEYKKALEEWETRDAIVKQQIAGTIPDSLFIRIRALETASEIWATLTNEFENRSRIVTVEL</sequence>
<reference evidence="1" key="1">
    <citation type="journal article" date="2021" name="New Phytol.">
        <title>Evolutionary innovations through gain and loss of genes in the ectomycorrhizal Boletales.</title>
        <authorList>
            <person name="Wu G."/>
            <person name="Miyauchi S."/>
            <person name="Morin E."/>
            <person name="Kuo A."/>
            <person name="Drula E."/>
            <person name="Varga T."/>
            <person name="Kohler A."/>
            <person name="Feng B."/>
            <person name="Cao Y."/>
            <person name="Lipzen A."/>
            <person name="Daum C."/>
            <person name="Hundley H."/>
            <person name="Pangilinan J."/>
            <person name="Johnson J."/>
            <person name="Barry K."/>
            <person name="LaButti K."/>
            <person name="Ng V."/>
            <person name="Ahrendt S."/>
            <person name="Min B."/>
            <person name="Choi I.G."/>
            <person name="Park H."/>
            <person name="Plett J.M."/>
            <person name="Magnuson J."/>
            <person name="Spatafora J.W."/>
            <person name="Nagy L.G."/>
            <person name="Henrissat B."/>
            <person name="Grigoriev I.V."/>
            <person name="Yang Z.L."/>
            <person name="Xu J."/>
            <person name="Martin F.M."/>
        </authorList>
    </citation>
    <scope>NUCLEOTIDE SEQUENCE</scope>
    <source>
        <strain evidence="1">ATCC 28755</strain>
    </source>
</reference>
<comment type="caution">
    <text evidence="1">The sequence shown here is derived from an EMBL/GenBank/DDBJ whole genome shotgun (WGS) entry which is preliminary data.</text>
</comment>
<organism evidence="1 2">
    <name type="scientific">Hygrophoropsis aurantiaca</name>
    <dbReference type="NCBI Taxonomy" id="72124"/>
    <lineage>
        <taxon>Eukaryota</taxon>
        <taxon>Fungi</taxon>
        <taxon>Dikarya</taxon>
        <taxon>Basidiomycota</taxon>
        <taxon>Agaricomycotina</taxon>
        <taxon>Agaricomycetes</taxon>
        <taxon>Agaricomycetidae</taxon>
        <taxon>Boletales</taxon>
        <taxon>Coniophorineae</taxon>
        <taxon>Hygrophoropsidaceae</taxon>
        <taxon>Hygrophoropsis</taxon>
    </lineage>
</organism>
<protein>
    <submittedName>
        <fullName evidence="1">Uncharacterized protein</fullName>
    </submittedName>
</protein>
<dbReference type="EMBL" id="MU269221">
    <property type="protein sequence ID" value="KAH7903098.1"/>
    <property type="molecule type" value="Genomic_DNA"/>
</dbReference>
<name>A0ACB7ZQL3_9AGAM</name>
<keyword evidence="2" id="KW-1185">Reference proteome</keyword>
<evidence type="ECO:0000313" key="1">
    <source>
        <dbReference type="EMBL" id="KAH7903098.1"/>
    </source>
</evidence>
<gene>
    <name evidence="1" type="ORF">BJ138DRAFT_1021149</name>
</gene>